<dbReference type="EMBL" id="BQNB010009853">
    <property type="protein sequence ID" value="GJS69291.1"/>
    <property type="molecule type" value="Genomic_DNA"/>
</dbReference>
<keyword evidence="2" id="KW-1185">Reference proteome</keyword>
<proteinExistence type="predicted"/>
<sequence length="191" mass="22159">MDFLVAHAHNMGISLPGKFENSLDAIIPKLIVDALDEWILELLSDTLKNQFPQLSRTPTQGFWYKLVAMIKNFSNLSDKEIMSNEFVFDMRINLDNYHGEHYSYGEQYYYVEHYYHGKQLNIIWLNASYYNGRITVVILVRDRCPRGKDNLPRLPIRTNIVRLATPSMGIQTGAVTPNRSIHNIRAHSQCK</sequence>
<accession>A0ABQ4XVZ4</accession>
<name>A0ABQ4XVZ4_9ASTR</name>
<evidence type="ECO:0000313" key="1">
    <source>
        <dbReference type="EMBL" id="GJS69291.1"/>
    </source>
</evidence>
<comment type="caution">
    <text evidence="1">The sequence shown here is derived from an EMBL/GenBank/DDBJ whole genome shotgun (WGS) entry which is preliminary data.</text>
</comment>
<evidence type="ECO:0000313" key="2">
    <source>
        <dbReference type="Proteomes" id="UP001151760"/>
    </source>
</evidence>
<reference evidence="1" key="1">
    <citation type="journal article" date="2022" name="Int. J. Mol. Sci.">
        <title>Draft Genome of Tanacetum Coccineum: Genomic Comparison of Closely Related Tanacetum-Family Plants.</title>
        <authorList>
            <person name="Yamashiro T."/>
            <person name="Shiraishi A."/>
            <person name="Nakayama K."/>
            <person name="Satake H."/>
        </authorList>
    </citation>
    <scope>NUCLEOTIDE SEQUENCE</scope>
</reference>
<protein>
    <submittedName>
        <fullName evidence="1">Uncharacterized protein</fullName>
    </submittedName>
</protein>
<reference evidence="1" key="2">
    <citation type="submission" date="2022-01" db="EMBL/GenBank/DDBJ databases">
        <authorList>
            <person name="Yamashiro T."/>
            <person name="Shiraishi A."/>
            <person name="Satake H."/>
            <person name="Nakayama K."/>
        </authorList>
    </citation>
    <scope>NUCLEOTIDE SEQUENCE</scope>
</reference>
<gene>
    <name evidence="1" type="ORF">Tco_0702132</name>
</gene>
<organism evidence="1 2">
    <name type="scientific">Tanacetum coccineum</name>
    <dbReference type="NCBI Taxonomy" id="301880"/>
    <lineage>
        <taxon>Eukaryota</taxon>
        <taxon>Viridiplantae</taxon>
        <taxon>Streptophyta</taxon>
        <taxon>Embryophyta</taxon>
        <taxon>Tracheophyta</taxon>
        <taxon>Spermatophyta</taxon>
        <taxon>Magnoliopsida</taxon>
        <taxon>eudicotyledons</taxon>
        <taxon>Gunneridae</taxon>
        <taxon>Pentapetalae</taxon>
        <taxon>asterids</taxon>
        <taxon>campanulids</taxon>
        <taxon>Asterales</taxon>
        <taxon>Asteraceae</taxon>
        <taxon>Asteroideae</taxon>
        <taxon>Anthemideae</taxon>
        <taxon>Anthemidinae</taxon>
        <taxon>Tanacetum</taxon>
    </lineage>
</organism>
<dbReference type="Proteomes" id="UP001151760">
    <property type="component" value="Unassembled WGS sequence"/>
</dbReference>